<protein>
    <recommendedName>
        <fullName evidence="4">HTH araC/xylS-type domain-containing protein</fullName>
    </recommendedName>
</protein>
<evidence type="ECO:0000256" key="2">
    <source>
        <dbReference type="ARBA" id="ARBA00023125"/>
    </source>
</evidence>
<comment type="caution">
    <text evidence="5">The sequence shown here is derived from an EMBL/GenBank/DDBJ whole genome shotgun (WGS) entry which is preliminary data.</text>
</comment>
<dbReference type="PROSITE" id="PS00041">
    <property type="entry name" value="HTH_ARAC_FAMILY_1"/>
    <property type="match status" value="1"/>
</dbReference>
<dbReference type="SUPFAM" id="SSF46689">
    <property type="entry name" value="Homeodomain-like"/>
    <property type="match status" value="1"/>
</dbReference>
<evidence type="ECO:0000313" key="5">
    <source>
        <dbReference type="EMBL" id="GAA2346389.1"/>
    </source>
</evidence>
<dbReference type="InterPro" id="IPR009057">
    <property type="entry name" value="Homeodomain-like_sf"/>
</dbReference>
<evidence type="ECO:0000256" key="1">
    <source>
        <dbReference type="ARBA" id="ARBA00023015"/>
    </source>
</evidence>
<dbReference type="RefSeq" id="WP_344613262.1">
    <property type="nucleotide sequence ID" value="NZ_BAAARV010000025.1"/>
</dbReference>
<keyword evidence="6" id="KW-1185">Reference proteome</keyword>
<dbReference type="PROSITE" id="PS01124">
    <property type="entry name" value="HTH_ARAC_FAMILY_2"/>
    <property type="match status" value="1"/>
</dbReference>
<evidence type="ECO:0000259" key="4">
    <source>
        <dbReference type="PROSITE" id="PS01124"/>
    </source>
</evidence>
<proteinExistence type="predicted"/>
<organism evidence="5 6">
    <name type="scientific">Dactylosporangium salmoneum</name>
    <dbReference type="NCBI Taxonomy" id="53361"/>
    <lineage>
        <taxon>Bacteria</taxon>
        <taxon>Bacillati</taxon>
        <taxon>Actinomycetota</taxon>
        <taxon>Actinomycetes</taxon>
        <taxon>Micromonosporales</taxon>
        <taxon>Micromonosporaceae</taxon>
        <taxon>Dactylosporangium</taxon>
    </lineage>
</organism>
<evidence type="ECO:0000256" key="3">
    <source>
        <dbReference type="ARBA" id="ARBA00023163"/>
    </source>
</evidence>
<dbReference type="InterPro" id="IPR018060">
    <property type="entry name" value="HTH_AraC"/>
</dbReference>
<dbReference type="PRINTS" id="PR00032">
    <property type="entry name" value="HTHARAC"/>
</dbReference>
<reference evidence="6" key="1">
    <citation type="journal article" date="2019" name="Int. J. Syst. Evol. Microbiol.">
        <title>The Global Catalogue of Microorganisms (GCM) 10K type strain sequencing project: providing services to taxonomists for standard genome sequencing and annotation.</title>
        <authorList>
            <consortium name="The Broad Institute Genomics Platform"/>
            <consortium name="The Broad Institute Genome Sequencing Center for Infectious Disease"/>
            <person name="Wu L."/>
            <person name="Ma J."/>
        </authorList>
    </citation>
    <scope>NUCLEOTIDE SEQUENCE [LARGE SCALE GENOMIC DNA]</scope>
    <source>
        <strain evidence="6">JCM 3272</strain>
    </source>
</reference>
<feature type="domain" description="HTH araC/xylS-type" evidence="4">
    <location>
        <begin position="195"/>
        <end position="296"/>
    </location>
</feature>
<accession>A0ABP5T9Y4</accession>
<dbReference type="Pfam" id="PF14525">
    <property type="entry name" value="AraC_binding_2"/>
    <property type="match status" value="1"/>
</dbReference>
<evidence type="ECO:0000313" key="6">
    <source>
        <dbReference type="Proteomes" id="UP001501444"/>
    </source>
</evidence>
<dbReference type="Gene3D" id="1.10.10.60">
    <property type="entry name" value="Homeodomain-like"/>
    <property type="match status" value="1"/>
</dbReference>
<dbReference type="InterPro" id="IPR018062">
    <property type="entry name" value="HTH_AraC-typ_CS"/>
</dbReference>
<gene>
    <name evidence="5" type="ORF">GCM10010170_033090</name>
</gene>
<dbReference type="PANTHER" id="PTHR46796:SF6">
    <property type="entry name" value="ARAC SUBFAMILY"/>
    <property type="match status" value="1"/>
</dbReference>
<sequence length="306" mass="33452">MHWSTGEAAPGEQFAYWRELICAAFLALTPESDLRGGFAGDVTQWPLGALHLARITSQRQTVRRTRADIERSPARGYYANLQVRGTSLMAQGDRVTLLHPGELGVVGTDAPFRFEFGGDFQQLSFFVPADLLPEPVPTASALDTRAGVGAAVRLALESVPTARRPERLAFHAAGMLGVALDPTILDPVRAPRTHRAALEDIEGHLADDDLTPAATARRLGVSVRFLHGLFAGRPESYATTVRRLRLAKAERDLRDPALSHLRVIDVATDAGFVNVASFHRAFRRAFGRTPNEVRNLNISARTQTHP</sequence>
<dbReference type="PANTHER" id="PTHR46796">
    <property type="entry name" value="HTH-TYPE TRANSCRIPTIONAL ACTIVATOR RHAS-RELATED"/>
    <property type="match status" value="1"/>
</dbReference>
<keyword evidence="1" id="KW-0805">Transcription regulation</keyword>
<dbReference type="EMBL" id="BAAARV010000025">
    <property type="protein sequence ID" value="GAA2346389.1"/>
    <property type="molecule type" value="Genomic_DNA"/>
</dbReference>
<name>A0ABP5T9Y4_9ACTN</name>
<dbReference type="Proteomes" id="UP001501444">
    <property type="component" value="Unassembled WGS sequence"/>
</dbReference>
<dbReference type="Pfam" id="PF12833">
    <property type="entry name" value="HTH_18"/>
    <property type="match status" value="1"/>
</dbReference>
<dbReference type="InterPro" id="IPR035418">
    <property type="entry name" value="AraC-bd_2"/>
</dbReference>
<keyword evidence="3" id="KW-0804">Transcription</keyword>
<keyword evidence="2" id="KW-0238">DNA-binding</keyword>
<dbReference type="InterPro" id="IPR050204">
    <property type="entry name" value="AraC_XylS_family_regulators"/>
</dbReference>
<dbReference type="InterPro" id="IPR020449">
    <property type="entry name" value="Tscrpt_reg_AraC-type_HTH"/>
</dbReference>
<dbReference type="SMART" id="SM00342">
    <property type="entry name" value="HTH_ARAC"/>
    <property type="match status" value="1"/>
</dbReference>